<evidence type="ECO:0000259" key="1">
    <source>
        <dbReference type="Pfam" id="PF20155"/>
    </source>
</evidence>
<feature type="domain" description="Tape measure protein N-terminal" evidence="1">
    <location>
        <begin position="104"/>
        <end position="291"/>
    </location>
</feature>
<dbReference type="Proteomes" id="UP000215633">
    <property type="component" value="Unassembled WGS sequence"/>
</dbReference>
<dbReference type="InterPro" id="IPR013491">
    <property type="entry name" value="Tape_meas_N"/>
</dbReference>
<sequence>MAVVRELVTLLRYQVDQSGLRAYQQRAVTVADRLRRGMRVVRDAGVGAMQGVRLGVQDVLREQRALNAAQRRGVAETRKMGDGYSRVGGLIRGVLTGISALSTARVADEWASVRGRVSLVTDSIAEQEQALRSLFRIAQDTRQQYVATADLFQSVQRNRKELDLTLADSLQLTKTIGQALTIGGGSTSAQQAALVQLSQALGSGVLRGEELNSVLEQAPRLAQAIAEAFDVPVGKLKELGEQGKLASKDLAKGLLMQAGKLAREFDRMPKTFGAAWTLITNKWGQIVDSMNRASGASEVFFAVTKRVVDNLGDIAKVGALAALSYGIVRVTRLLRAMRTAAWASLGPYLAIAAALGAVYLIGQDIWVWLQGGDSILGTLVGRVEDWQFQLDSILIVAKEIWWAIENIGTALANSIGEALGLSVTFTDLGDVARTVFRAILATIRWALGIVRDQLKAVAAVFRGDWETAGELAKKAFTSLLQPLVLLKDKAVEVMQNIGKAIQEWVTDKLQAAKRALESLLPAGWSDSEQAKRMKGVNATLREYLPDFLFGNAYGVSPASVQRAGAGGGVTVQNNIGGVTVNAPNANPASVAAATQKGVGGALNRYGNPFGSDVPMVEVSP</sequence>
<dbReference type="RefSeq" id="WP_094806372.1">
    <property type="nucleotide sequence ID" value="NZ_NEVT01000003.1"/>
</dbReference>
<accession>A0A261W0M2</accession>
<protein>
    <recommendedName>
        <fullName evidence="1">Tape measure protein N-terminal domain-containing protein</fullName>
    </recommendedName>
</protein>
<dbReference type="Pfam" id="PF20155">
    <property type="entry name" value="TMP_3"/>
    <property type="match status" value="1"/>
</dbReference>
<comment type="caution">
    <text evidence="2">The sequence shown here is derived from an EMBL/GenBank/DDBJ whole genome shotgun (WGS) entry which is preliminary data.</text>
</comment>
<organism evidence="2 3">
    <name type="scientific">Bordetella genomosp. 2</name>
    <dbReference type="NCBI Taxonomy" id="1983456"/>
    <lineage>
        <taxon>Bacteria</taxon>
        <taxon>Pseudomonadati</taxon>
        <taxon>Pseudomonadota</taxon>
        <taxon>Betaproteobacteria</taxon>
        <taxon>Burkholderiales</taxon>
        <taxon>Alcaligenaceae</taxon>
        <taxon>Bordetella</taxon>
    </lineage>
</organism>
<keyword evidence="3" id="KW-1185">Reference proteome</keyword>
<evidence type="ECO:0000313" key="2">
    <source>
        <dbReference type="EMBL" id="OZI79916.1"/>
    </source>
</evidence>
<reference evidence="3" key="1">
    <citation type="submission" date="2017-05" db="EMBL/GenBank/DDBJ databases">
        <title>Complete and WGS of Bordetella genogroups.</title>
        <authorList>
            <person name="Spilker T."/>
            <person name="Lipuma J."/>
        </authorList>
    </citation>
    <scope>NUCLEOTIDE SEQUENCE [LARGE SCALE GENOMIC DNA]</scope>
    <source>
        <strain evidence="3">AU8256</strain>
    </source>
</reference>
<dbReference type="EMBL" id="NEVT01000003">
    <property type="protein sequence ID" value="OZI79916.1"/>
    <property type="molecule type" value="Genomic_DNA"/>
</dbReference>
<proteinExistence type="predicted"/>
<gene>
    <name evidence="2" type="ORF">CAL24_08380</name>
</gene>
<dbReference type="AlphaFoldDB" id="A0A261W0M2"/>
<name>A0A261W0M2_9BORD</name>
<dbReference type="NCBIfam" id="TIGR02675">
    <property type="entry name" value="tape_meas_nterm"/>
    <property type="match status" value="1"/>
</dbReference>
<evidence type="ECO:0000313" key="3">
    <source>
        <dbReference type="Proteomes" id="UP000215633"/>
    </source>
</evidence>